<evidence type="ECO:0008006" key="3">
    <source>
        <dbReference type="Google" id="ProtNLM"/>
    </source>
</evidence>
<sequence length="83" mass="9631">MGHTPHILAEAFPRDAEKIAHLAETDPHFARLVDQYREVNRAVHRAETLVEPTDDLHENELRKERMRLKDVIARALAERQPTS</sequence>
<dbReference type="InterPro" id="IPR038444">
    <property type="entry name" value="DUF465_sf"/>
</dbReference>
<reference evidence="1 2" key="1">
    <citation type="submission" date="2016-10" db="EMBL/GenBank/DDBJ databases">
        <authorList>
            <person name="de Groot N.N."/>
        </authorList>
    </citation>
    <scope>NUCLEOTIDE SEQUENCE [LARGE SCALE GENOMIC DNA]</scope>
    <source>
        <strain evidence="1 2">DSM 23042</strain>
    </source>
</reference>
<proteinExistence type="predicted"/>
<name>A0A1H9VWR3_9RHOB</name>
<dbReference type="Proteomes" id="UP000198885">
    <property type="component" value="Unassembled WGS sequence"/>
</dbReference>
<dbReference type="STRING" id="641238.SAMN04490244_108143"/>
<evidence type="ECO:0000313" key="2">
    <source>
        <dbReference type="Proteomes" id="UP000198885"/>
    </source>
</evidence>
<dbReference type="RefSeq" id="WP_092694794.1">
    <property type="nucleotide sequence ID" value="NZ_FOGU01000008.1"/>
</dbReference>
<gene>
    <name evidence="1" type="ORF">SAMN04490244_108143</name>
</gene>
<protein>
    <recommendedName>
        <fullName evidence="3">DUF465 domain-containing protein</fullName>
    </recommendedName>
</protein>
<dbReference type="Gene3D" id="6.10.280.50">
    <property type="match status" value="1"/>
</dbReference>
<accession>A0A1H9VWR3</accession>
<keyword evidence="2" id="KW-1185">Reference proteome</keyword>
<dbReference type="InterPro" id="IPR007420">
    <property type="entry name" value="DUF465"/>
</dbReference>
<organism evidence="1 2">
    <name type="scientific">Tranquillimonas rosea</name>
    <dbReference type="NCBI Taxonomy" id="641238"/>
    <lineage>
        <taxon>Bacteria</taxon>
        <taxon>Pseudomonadati</taxon>
        <taxon>Pseudomonadota</taxon>
        <taxon>Alphaproteobacteria</taxon>
        <taxon>Rhodobacterales</taxon>
        <taxon>Roseobacteraceae</taxon>
        <taxon>Tranquillimonas</taxon>
    </lineage>
</organism>
<evidence type="ECO:0000313" key="1">
    <source>
        <dbReference type="EMBL" id="SES25797.1"/>
    </source>
</evidence>
<dbReference type="OrthoDB" id="1263265at2"/>
<dbReference type="Pfam" id="PF04325">
    <property type="entry name" value="DUF465"/>
    <property type="match status" value="1"/>
</dbReference>
<dbReference type="AlphaFoldDB" id="A0A1H9VWR3"/>
<dbReference type="EMBL" id="FOGU01000008">
    <property type="protein sequence ID" value="SES25797.1"/>
    <property type="molecule type" value="Genomic_DNA"/>
</dbReference>